<dbReference type="Gene3D" id="3.40.50.300">
    <property type="entry name" value="P-loop containing nucleotide triphosphate hydrolases"/>
    <property type="match status" value="1"/>
</dbReference>
<dbReference type="FunFam" id="3.10.20.30:FF:000029">
    <property type="entry name" value="Obg-like ATPase 1"/>
    <property type="match status" value="1"/>
</dbReference>
<keyword evidence="4" id="KW-0067">ATP-binding</keyword>
<dbReference type="Proteomes" id="UP000545876">
    <property type="component" value="Unassembled WGS sequence"/>
</dbReference>
<keyword evidence="5" id="KW-0460">Magnesium</keyword>
<dbReference type="GO" id="GO:0005737">
    <property type="term" value="C:cytoplasm"/>
    <property type="evidence" value="ECO:0007669"/>
    <property type="project" value="TreeGrafter"/>
</dbReference>
<comment type="caution">
    <text evidence="7">The sequence shown here is derived from an EMBL/GenBank/DDBJ whole genome shotgun (WGS) entry which is preliminary data.</text>
</comment>
<reference evidence="7 8" key="1">
    <citation type="journal article" date="2020" name="Biotechnol. Biofuels">
        <title>New insights from the biogas microbiome by comprehensive genome-resolved metagenomics of nearly 1600 species originating from multiple anaerobic digesters.</title>
        <authorList>
            <person name="Campanaro S."/>
            <person name="Treu L."/>
            <person name="Rodriguez-R L.M."/>
            <person name="Kovalovszki A."/>
            <person name="Ziels R.M."/>
            <person name="Maus I."/>
            <person name="Zhu X."/>
            <person name="Kougias P.G."/>
            <person name="Basile A."/>
            <person name="Luo G."/>
            <person name="Schluter A."/>
            <person name="Konstantinidis K.T."/>
            <person name="Angelidaki I."/>
        </authorList>
    </citation>
    <scope>NUCLEOTIDE SEQUENCE [LARGE SCALE GENOMIC DNA]</scope>
    <source>
        <strain evidence="7">AS06rmzACSIP_65</strain>
    </source>
</reference>
<proteinExistence type="predicted"/>
<dbReference type="PANTHER" id="PTHR23305">
    <property type="entry name" value="OBG GTPASE FAMILY"/>
    <property type="match status" value="1"/>
</dbReference>
<dbReference type="PROSITE" id="PS51710">
    <property type="entry name" value="G_OBG"/>
    <property type="match status" value="1"/>
</dbReference>
<dbReference type="GO" id="GO:0046872">
    <property type="term" value="F:metal ion binding"/>
    <property type="evidence" value="ECO:0007669"/>
    <property type="project" value="UniProtKB-KW"/>
</dbReference>
<dbReference type="InterPro" id="IPR013029">
    <property type="entry name" value="YchF_C"/>
</dbReference>
<dbReference type="EMBL" id="JAAZBX010000001">
    <property type="protein sequence ID" value="NLD25103.1"/>
    <property type="molecule type" value="Genomic_DNA"/>
</dbReference>
<dbReference type="SUPFAM" id="SSF81271">
    <property type="entry name" value="TGS-like"/>
    <property type="match status" value="1"/>
</dbReference>
<sequence length="368" mass="41365">MSVTKSHSLSIGVVGLPNVGKSTIFNSLTKLAVPAENFPFCTIDKNVGVVEIPDSRLSRLSKFFQAEKIVPSSMTFVDIAGLVKGASQGEGLGNQFLSHIRETDVIMYVLRAFESSNIVHVYDRINPIEDFEIVQSELIFKDIESIEKRMHAVEKIKRSGDEKGIKEYELLSKILKKLNEGIPVIEMGLTDEENILIYDLFLLTNKRRLFILNYKEGIERGKVENWKKELEEKTKDIVVIVDVKFVGEMAEMTEDQIQEYLEMLDIKPGLVEDIIQAAYQTLNLITFYTGSKKECNAWCIQSGASAKEAAGVIHTDLEHGFITADVVNVDEMIDSGGWVEAKERGLVKNVGKEYIVKDGDYMIVLSNK</sequence>
<dbReference type="InterPro" id="IPR012676">
    <property type="entry name" value="TGS-like"/>
</dbReference>
<protein>
    <submittedName>
        <fullName evidence="7">Redox-regulated ATPase YchF</fullName>
    </submittedName>
</protein>
<keyword evidence="3" id="KW-0547">Nucleotide-binding</keyword>
<dbReference type="FunFam" id="1.10.150.300:FF:000001">
    <property type="entry name" value="Ribosome-binding ATPase YchF"/>
    <property type="match status" value="1"/>
</dbReference>
<dbReference type="InterPro" id="IPR006073">
    <property type="entry name" value="GTP-bd"/>
</dbReference>
<evidence type="ECO:0000313" key="7">
    <source>
        <dbReference type="EMBL" id="NLD25103.1"/>
    </source>
</evidence>
<dbReference type="AlphaFoldDB" id="A0A847D0U8"/>
<dbReference type="Gene3D" id="1.10.150.300">
    <property type="entry name" value="TGS-like domain"/>
    <property type="match status" value="1"/>
</dbReference>
<evidence type="ECO:0000259" key="6">
    <source>
        <dbReference type="PROSITE" id="PS51710"/>
    </source>
</evidence>
<evidence type="ECO:0000256" key="3">
    <source>
        <dbReference type="ARBA" id="ARBA00022741"/>
    </source>
</evidence>
<dbReference type="Pfam" id="PF06071">
    <property type="entry name" value="YchF-GTPase_C"/>
    <property type="match status" value="1"/>
</dbReference>
<dbReference type="InterPro" id="IPR023192">
    <property type="entry name" value="TGS-like_dom_sf"/>
</dbReference>
<dbReference type="GO" id="GO:0016887">
    <property type="term" value="F:ATP hydrolysis activity"/>
    <property type="evidence" value="ECO:0007669"/>
    <property type="project" value="InterPro"/>
</dbReference>
<dbReference type="CDD" id="cd01900">
    <property type="entry name" value="YchF"/>
    <property type="match status" value="1"/>
</dbReference>
<dbReference type="SUPFAM" id="SSF52540">
    <property type="entry name" value="P-loop containing nucleoside triphosphate hydrolases"/>
    <property type="match status" value="1"/>
</dbReference>
<dbReference type="PRINTS" id="PR00326">
    <property type="entry name" value="GTP1OBG"/>
</dbReference>
<dbReference type="InterPro" id="IPR041706">
    <property type="entry name" value="YchF_N"/>
</dbReference>
<dbReference type="PANTHER" id="PTHR23305:SF18">
    <property type="entry name" value="OBG-TYPE G DOMAIN-CONTAINING PROTEIN"/>
    <property type="match status" value="1"/>
</dbReference>
<dbReference type="PIRSF" id="PIRSF006641">
    <property type="entry name" value="CHP00092"/>
    <property type="match status" value="1"/>
</dbReference>
<dbReference type="Pfam" id="PF01926">
    <property type="entry name" value="MMR_HSR1"/>
    <property type="match status" value="1"/>
</dbReference>
<evidence type="ECO:0000256" key="2">
    <source>
        <dbReference type="ARBA" id="ARBA00022723"/>
    </source>
</evidence>
<dbReference type="GO" id="GO:0005525">
    <property type="term" value="F:GTP binding"/>
    <property type="evidence" value="ECO:0007669"/>
    <property type="project" value="InterPro"/>
</dbReference>
<gene>
    <name evidence="7" type="primary">ychF</name>
    <name evidence="7" type="ORF">GX656_00475</name>
</gene>
<evidence type="ECO:0000256" key="4">
    <source>
        <dbReference type="ARBA" id="ARBA00022840"/>
    </source>
</evidence>
<dbReference type="InterPro" id="IPR027417">
    <property type="entry name" value="P-loop_NTPase"/>
</dbReference>
<comment type="cofactor">
    <cofactor evidence="1">
        <name>Mg(2+)</name>
        <dbReference type="ChEBI" id="CHEBI:18420"/>
    </cofactor>
</comment>
<keyword evidence="2" id="KW-0479">Metal-binding</keyword>
<evidence type="ECO:0000256" key="1">
    <source>
        <dbReference type="ARBA" id="ARBA00001946"/>
    </source>
</evidence>
<accession>A0A847D0U8</accession>
<evidence type="ECO:0000256" key="5">
    <source>
        <dbReference type="ARBA" id="ARBA00022842"/>
    </source>
</evidence>
<dbReference type="NCBIfam" id="TIGR00092">
    <property type="entry name" value="redox-regulated ATPase YchF"/>
    <property type="match status" value="1"/>
</dbReference>
<name>A0A847D0U8_9BACT</name>
<organism evidence="7 8">
    <name type="scientific">Candidatus Dojkabacteria bacterium</name>
    <dbReference type="NCBI Taxonomy" id="2099670"/>
    <lineage>
        <taxon>Bacteria</taxon>
        <taxon>Candidatus Dojkabacteria</taxon>
    </lineage>
</organism>
<evidence type="ECO:0000313" key="8">
    <source>
        <dbReference type="Proteomes" id="UP000545876"/>
    </source>
</evidence>
<dbReference type="InterPro" id="IPR004396">
    <property type="entry name" value="ATPase_YchF/OLA1"/>
</dbReference>
<dbReference type="Gene3D" id="3.10.20.30">
    <property type="match status" value="1"/>
</dbReference>
<dbReference type="InterPro" id="IPR031167">
    <property type="entry name" value="G_OBG"/>
</dbReference>
<dbReference type="GO" id="GO:0005524">
    <property type="term" value="F:ATP binding"/>
    <property type="evidence" value="ECO:0007669"/>
    <property type="project" value="UniProtKB-KW"/>
</dbReference>
<dbReference type="InterPro" id="IPR012675">
    <property type="entry name" value="Beta-grasp_dom_sf"/>
</dbReference>
<feature type="domain" description="OBG-type G" evidence="6">
    <location>
        <begin position="9"/>
        <end position="261"/>
    </location>
</feature>